<dbReference type="PANTHER" id="PTHR31636">
    <property type="entry name" value="OSJNBA0084A10.13 PROTEIN-RELATED"/>
    <property type="match status" value="1"/>
</dbReference>
<evidence type="ECO:0000256" key="4">
    <source>
        <dbReference type="SAM" id="MobiDB-lite"/>
    </source>
</evidence>
<sequence>MTMDPLNLDCSDCINVEYLPIDSRAFSPNPDQYPSLSDGFFLDDPFLDLKSSDSAFLSNKVDPANDLPSKSIDLDIGDLIFPVTSVSSGGGPFGPSMISSSGLSPGAYSLSPSGDTGSSDPVLKYISQMLMEENMEEQPWEFADQVALQNAEKSLYDALGQQHSEVSDQSPSQLDLSHYIESPTSSLSGSSSARGSHDAASVTVSSCDSADANILYTIEEHSQAVQENSDLDFQSNVDSSSQLLSNSSSSITNSDDWSEESLHELLVKSIFSDSESMIQFKKGLEEASKFLPTNSQLGINPEDSKLPLERKKATPRTCINKEINMRRSSDGSKGLKNHERDEDAFEEGRANKQTALYTEDSELSDLFDKVLLCNCSGDKSAETGLSKDIRLQRNERNYSGDISAETGLSKDIQPQKNKRGSNRGRGRGKKQGSKNIVDLRTLLILCAQAISTSDFRTANELLKQIRENSSPSGDGSQRLAHYFANGLEARLVGSNSRTQDFYSTVVARRTSAADVLKALHLHISTCPFKKLSIFFANYMILKIAEKATTLHVIDFGIRFGFQWPVLIQKLSSRSEGRCKLRITGIELPQAGLRPAERIEETGRRLKKYCERFSVPFEFNFIASRNWESIKLADLKIRSNETVAVNSLDRFQNLFDETVEDNNPRDAVLNLIREIKPDIFVHAISNGSYNAPFFVTRFREVLFHLSAIYDMFDATLDADCEERLVFERELYGREIMNVIACEGLERVERPETYKQWQVRTMRAGFKALPLDQELMKLFRGMMKESYHKDFALDEDGNWMLQGWRGRIIYGSSCWVPI</sequence>
<feature type="region of interest" description="Disordered" evidence="4">
    <location>
        <begin position="400"/>
        <end position="432"/>
    </location>
</feature>
<comment type="similarity">
    <text evidence="3">Belongs to the GRAS family.</text>
</comment>
<dbReference type="Proteomes" id="UP001634007">
    <property type="component" value="Unassembled WGS sequence"/>
</dbReference>
<feature type="short sequence motif" description="VHIID" evidence="3">
    <location>
        <begin position="550"/>
        <end position="554"/>
    </location>
</feature>
<feature type="region of interest" description="Disordered" evidence="4">
    <location>
        <begin position="236"/>
        <end position="256"/>
    </location>
</feature>
<protein>
    <submittedName>
        <fullName evidence="5">Uncharacterized protein</fullName>
    </submittedName>
</protein>
<dbReference type="EMBL" id="JBJKBG010000002">
    <property type="protein sequence ID" value="KAL3750643.1"/>
    <property type="molecule type" value="Genomic_DNA"/>
</dbReference>
<organism evidence="5 6">
    <name type="scientific">Eucalyptus globulus</name>
    <name type="common">Tasmanian blue gum</name>
    <dbReference type="NCBI Taxonomy" id="34317"/>
    <lineage>
        <taxon>Eukaryota</taxon>
        <taxon>Viridiplantae</taxon>
        <taxon>Streptophyta</taxon>
        <taxon>Embryophyta</taxon>
        <taxon>Tracheophyta</taxon>
        <taxon>Spermatophyta</taxon>
        <taxon>Magnoliopsida</taxon>
        <taxon>eudicotyledons</taxon>
        <taxon>Gunneridae</taxon>
        <taxon>Pentapetalae</taxon>
        <taxon>rosids</taxon>
        <taxon>malvids</taxon>
        <taxon>Myrtales</taxon>
        <taxon>Myrtaceae</taxon>
        <taxon>Myrtoideae</taxon>
        <taxon>Eucalypteae</taxon>
        <taxon>Eucalyptus</taxon>
    </lineage>
</organism>
<feature type="region of interest" description="VHIID" evidence="3">
    <location>
        <begin position="519"/>
        <end position="584"/>
    </location>
</feature>
<evidence type="ECO:0000256" key="2">
    <source>
        <dbReference type="ARBA" id="ARBA00023163"/>
    </source>
</evidence>
<feature type="compositionally biased region" description="Low complexity" evidence="4">
    <location>
        <begin position="236"/>
        <end position="255"/>
    </location>
</feature>
<evidence type="ECO:0000313" key="6">
    <source>
        <dbReference type="Proteomes" id="UP001634007"/>
    </source>
</evidence>
<keyword evidence="2" id="KW-0804">Transcription</keyword>
<dbReference type="Pfam" id="PF03514">
    <property type="entry name" value="GRAS"/>
    <property type="match status" value="1"/>
</dbReference>
<reference evidence="5 6" key="1">
    <citation type="submission" date="2024-11" db="EMBL/GenBank/DDBJ databases">
        <title>Chromosome-level genome assembly of Eucalyptus globulus Labill. provides insights into its genome evolution.</title>
        <authorList>
            <person name="Li X."/>
        </authorList>
    </citation>
    <scope>NUCLEOTIDE SEQUENCE [LARGE SCALE GENOMIC DNA]</scope>
    <source>
        <strain evidence="5">CL2024</strain>
        <tissue evidence="5">Fresh tender leaves</tissue>
    </source>
</reference>
<feature type="compositionally biased region" description="Basic and acidic residues" evidence="4">
    <location>
        <begin position="336"/>
        <end position="350"/>
    </location>
</feature>
<proteinExistence type="inferred from homology"/>
<feature type="region of interest" description="Leucine repeat II (LRII)" evidence="3">
    <location>
        <begin position="600"/>
        <end position="632"/>
    </location>
</feature>
<keyword evidence="1" id="KW-0805">Transcription regulation</keyword>
<keyword evidence="6" id="KW-1185">Reference proteome</keyword>
<dbReference type="PROSITE" id="PS50985">
    <property type="entry name" value="GRAS"/>
    <property type="match status" value="1"/>
</dbReference>
<feature type="region of interest" description="SAW" evidence="3">
    <location>
        <begin position="739"/>
        <end position="814"/>
    </location>
</feature>
<feature type="region of interest" description="Disordered" evidence="4">
    <location>
        <begin position="326"/>
        <end position="353"/>
    </location>
</feature>
<feature type="compositionally biased region" description="Basic residues" evidence="4">
    <location>
        <begin position="416"/>
        <end position="432"/>
    </location>
</feature>
<dbReference type="InterPro" id="IPR005202">
    <property type="entry name" value="TF_GRAS"/>
</dbReference>
<comment type="caution">
    <text evidence="5">The sequence shown here is derived from an EMBL/GenBank/DDBJ whole genome shotgun (WGS) entry which is preliminary data.</text>
</comment>
<evidence type="ECO:0000256" key="3">
    <source>
        <dbReference type="PROSITE-ProRule" id="PRU01191"/>
    </source>
</evidence>
<evidence type="ECO:0000313" key="5">
    <source>
        <dbReference type="EMBL" id="KAL3750643.1"/>
    </source>
</evidence>
<name>A0ABD3LGP3_EUCGL</name>
<gene>
    <name evidence="5" type="ORF">ACJRO7_011606</name>
</gene>
<dbReference type="AlphaFoldDB" id="A0ABD3LGP3"/>
<accession>A0ABD3LGP3</accession>
<evidence type="ECO:0000256" key="1">
    <source>
        <dbReference type="ARBA" id="ARBA00023015"/>
    </source>
</evidence>
<comment type="caution">
    <text evidence="3">Lacks conserved residue(s) required for the propagation of feature annotation.</text>
</comment>